<dbReference type="PaxDb" id="55529-EKX44868"/>
<reference evidence="2 4" key="1">
    <citation type="journal article" date="2012" name="Nature">
        <title>Algal genomes reveal evolutionary mosaicism and the fate of nucleomorphs.</title>
        <authorList>
            <consortium name="DOE Joint Genome Institute"/>
            <person name="Curtis B.A."/>
            <person name="Tanifuji G."/>
            <person name="Burki F."/>
            <person name="Gruber A."/>
            <person name="Irimia M."/>
            <person name="Maruyama S."/>
            <person name="Arias M.C."/>
            <person name="Ball S.G."/>
            <person name="Gile G.H."/>
            <person name="Hirakawa Y."/>
            <person name="Hopkins J.F."/>
            <person name="Kuo A."/>
            <person name="Rensing S.A."/>
            <person name="Schmutz J."/>
            <person name="Symeonidi A."/>
            <person name="Elias M."/>
            <person name="Eveleigh R.J."/>
            <person name="Herman E.K."/>
            <person name="Klute M.J."/>
            <person name="Nakayama T."/>
            <person name="Obornik M."/>
            <person name="Reyes-Prieto A."/>
            <person name="Armbrust E.V."/>
            <person name="Aves S.J."/>
            <person name="Beiko R.G."/>
            <person name="Coutinho P."/>
            <person name="Dacks J.B."/>
            <person name="Durnford D.G."/>
            <person name="Fast N.M."/>
            <person name="Green B.R."/>
            <person name="Grisdale C.J."/>
            <person name="Hempel F."/>
            <person name="Henrissat B."/>
            <person name="Hoppner M.P."/>
            <person name="Ishida K."/>
            <person name="Kim E."/>
            <person name="Koreny L."/>
            <person name="Kroth P.G."/>
            <person name="Liu Y."/>
            <person name="Malik S.B."/>
            <person name="Maier U.G."/>
            <person name="McRose D."/>
            <person name="Mock T."/>
            <person name="Neilson J.A."/>
            <person name="Onodera N.T."/>
            <person name="Poole A.M."/>
            <person name="Pritham E.J."/>
            <person name="Richards T.A."/>
            <person name="Rocap G."/>
            <person name="Roy S.W."/>
            <person name="Sarai C."/>
            <person name="Schaack S."/>
            <person name="Shirato S."/>
            <person name="Slamovits C.H."/>
            <person name="Spencer D.F."/>
            <person name="Suzuki S."/>
            <person name="Worden A.Z."/>
            <person name="Zauner S."/>
            <person name="Barry K."/>
            <person name="Bell C."/>
            <person name="Bharti A.K."/>
            <person name="Crow J.A."/>
            <person name="Grimwood J."/>
            <person name="Kramer R."/>
            <person name="Lindquist E."/>
            <person name="Lucas S."/>
            <person name="Salamov A."/>
            <person name="McFadden G.I."/>
            <person name="Lane C.E."/>
            <person name="Keeling P.J."/>
            <person name="Gray M.W."/>
            <person name="Grigoriev I.V."/>
            <person name="Archibald J.M."/>
        </authorList>
    </citation>
    <scope>NUCLEOTIDE SEQUENCE</scope>
    <source>
        <strain evidence="2 4">CCMP2712</strain>
    </source>
</reference>
<proteinExistence type="predicted"/>
<evidence type="ECO:0008006" key="5">
    <source>
        <dbReference type="Google" id="ProtNLM"/>
    </source>
</evidence>
<name>L1J8J5_GUITC</name>
<dbReference type="Pfam" id="PF13432">
    <property type="entry name" value="TPR_16"/>
    <property type="match status" value="1"/>
</dbReference>
<evidence type="ECO:0000313" key="3">
    <source>
        <dbReference type="EnsemblProtists" id="EKX44868"/>
    </source>
</evidence>
<keyword evidence="4" id="KW-1185">Reference proteome</keyword>
<dbReference type="GO" id="GO:0005789">
    <property type="term" value="C:endoplasmic reticulum membrane"/>
    <property type="evidence" value="ECO:0007669"/>
    <property type="project" value="TreeGrafter"/>
</dbReference>
<dbReference type="EMBL" id="JH993002">
    <property type="protein sequence ID" value="EKX44868.1"/>
    <property type="molecule type" value="Genomic_DNA"/>
</dbReference>
<protein>
    <recommendedName>
        <fullName evidence="5">Protein O-GlcNAc transferase</fullName>
    </recommendedName>
</protein>
<accession>L1J8J5</accession>
<feature type="region of interest" description="Disordered" evidence="1">
    <location>
        <begin position="1357"/>
        <end position="1384"/>
    </location>
</feature>
<dbReference type="InterPro" id="IPR019734">
    <property type="entry name" value="TPR_rpt"/>
</dbReference>
<dbReference type="HOGENOM" id="CLU_252229_0_0_1"/>
<dbReference type="SUPFAM" id="SSF48452">
    <property type="entry name" value="TPR-like"/>
    <property type="match status" value="2"/>
</dbReference>
<feature type="region of interest" description="Disordered" evidence="1">
    <location>
        <begin position="1408"/>
        <end position="1435"/>
    </location>
</feature>
<dbReference type="SUPFAM" id="SSF48439">
    <property type="entry name" value="Protein prenylyltransferase"/>
    <property type="match status" value="1"/>
</dbReference>
<dbReference type="SUPFAM" id="SSF81901">
    <property type="entry name" value="HCP-like"/>
    <property type="match status" value="1"/>
</dbReference>
<dbReference type="EnsemblProtists" id="EKX44868">
    <property type="protein sequence ID" value="EKX44868"/>
    <property type="gene ID" value="GUITHDRAFT_109289"/>
</dbReference>
<evidence type="ECO:0000256" key="1">
    <source>
        <dbReference type="SAM" id="MobiDB-lite"/>
    </source>
</evidence>
<feature type="compositionally biased region" description="Polar residues" evidence="1">
    <location>
        <begin position="1371"/>
        <end position="1380"/>
    </location>
</feature>
<reference evidence="3" key="3">
    <citation type="submission" date="2015-06" db="UniProtKB">
        <authorList>
            <consortium name="EnsemblProtists"/>
        </authorList>
    </citation>
    <scope>IDENTIFICATION</scope>
</reference>
<evidence type="ECO:0000313" key="2">
    <source>
        <dbReference type="EMBL" id="EKX44868.1"/>
    </source>
</evidence>
<dbReference type="GO" id="GO:0000030">
    <property type="term" value="F:mannosyltransferase activity"/>
    <property type="evidence" value="ECO:0007669"/>
    <property type="project" value="TreeGrafter"/>
</dbReference>
<dbReference type="KEGG" id="gtt:GUITHDRAFT_109289"/>
<reference evidence="4" key="2">
    <citation type="submission" date="2012-11" db="EMBL/GenBank/DDBJ databases">
        <authorList>
            <person name="Kuo A."/>
            <person name="Curtis B.A."/>
            <person name="Tanifuji G."/>
            <person name="Burki F."/>
            <person name="Gruber A."/>
            <person name="Irimia M."/>
            <person name="Maruyama S."/>
            <person name="Arias M.C."/>
            <person name="Ball S.G."/>
            <person name="Gile G.H."/>
            <person name="Hirakawa Y."/>
            <person name="Hopkins J.F."/>
            <person name="Rensing S.A."/>
            <person name="Schmutz J."/>
            <person name="Symeonidi A."/>
            <person name="Elias M."/>
            <person name="Eveleigh R.J."/>
            <person name="Herman E.K."/>
            <person name="Klute M.J."/>
            <person name="Nakayama T."/>
            <person name="Obornik M."/>
            <person name="Reyes-Prieto A."/>
            <person name="Armbrust E.V."/>
            <person name="Aves S.J."/>
            <person name="Beiko R.G."/>
            <person name="Coutinho P."/>
            <person name="Dacks J.B."/>
            <person name="Durnford D.G."/>
            <person name="Fast N.M."/>
            <person name="Green B.R."/>
            <person name="Grisdale C."/>
            <person name="Hempe F."/>
            <person name="Henrissat B."/>
            <person name="Hoppner M.P."/>
            <person name="Ishida K.-I."/>
            <person name="Kim E."/>
            <person name="Koreny L."/>
            <person name="Kroth P.G."/>
            <person name="Liu Y."/>
            <person name="Malik S.-B."/>
            <person name="Maier U.G."/>
            <person name="McRose D."/>
            <person name="Mock T."/>
            <person name="Neilson J.A."/>
            <person name="Onodera N.T."/>
            <person name="Poole A.M."/>
            <person name="Pritham E.J."/>
            <person name="Richards T.A."/>
            <person name="Rocap G."/>
            <person name="Roy S.W."/>
            <person name="Sarai C."/>
            <person name="Schaack S."/>
            <person name="Shirato S."/>
            <person name="Slamovits C.H."/>
            <person name="Spencer D.F."/>
            <person name="Suzuki S."/>
            <person name="Worden A.Z."/>
            <person name="Zauner S."/>
            <person name="Barry K."/>
            <person name="Bell C."/>
            <person name="Bharti A.K."/>
            <person name="Crow J.A."/>
            <person name="Grimwood J."/>
            <person name="Kramer R."/>
            <person name="Lindquist E."/>
            <person name="Lucas S."/>
            <person name="Salamov A."/>
            <person name="McFadden G.I."/>
            <person name="Lane C.E."/>
            <person name="Keeling P.J."/>
            <person name="Gray M.W."/>
            <person name="Grigoriev I.V."/>
            <person name="Archibald J.M."/>
        </authorList>
    </citation>
    <scope>NUCLEOTIDE SEQUENCE</scope>
    <source>
        <strain evidence="4">CCMP2712</strain>
    </source>
</reference>
<dbReference type="InterPro" id="IPR011990">
    <property type="entry name" value="TPR-like_helical_dom_sf"/>
</dbReference>
<dbReference type="GeneID" id="17301466"/>
<dbReference type="OrthoDB" id="439046at2759"/>
<dbReference type="PANTHER" id="PTHR44216">
    <property type="entry name" value="PROTEIN O-MANNOSYL-TRANSFERASE TMTC2"/>
    <property type="match status" value="1"/>
</dbReference>
<dbReference type="eggNOG" id="KOG4626">
    <property type="taxonomic scope" value="Eukaryota"/>
</dbReference>
<dbReference type="RefSeq" id="XP_005831848.1">
    <property type="nucleotide sequence ID" value="XM_005831791.1"/>
</dbReference>
<sequence>MELGFTWYSCTWHESFGTLPTGLDVCLGSGNPQRCADVISCILRLRGSGEEFTQRDMEDPSDNDQELEDLKVYAEGQRKAYDANEQNDSYESEAEALSESEAAAGYDCSNRLRQRIDQFVRNNGPTAASEEDARKITLMLLEAFEEEHEARNQSKHNLLKGGPPVTVTPVWESFMVKFLSDDIHAMCNFAYSMYKQEMDVEKAMKYLNMVLSMDPNEKSKEYYMLEENERPTREELVESGLEVGDLDEFYKNVTEYLQSDELREVIESSKLNMSYEEVIACLNLTRDKLHHVFDEDADEIYKPVSHPAGPDGRTSYSRAFSYMGEIYLDYYDQAPKAESLFQIALSYDPANVHALYMLATAIWKAATLIGENESMIMPGGQSCARDVFIERASHLFREAAKLAPDDVVLHSHLARFFIKEYGDVKQAQDLLEISLSIDPSEPDVCHACAVLLHEVAILHAEAGNVEETASCEQEMEKAWKYALSLHPAHPHAVHEYGNFLQKTLRFNDAETIFKNALMFHPNRPKLLWQYAFMLQCFRSDDTSALEYYYRALQSDPLHLPSIISVAQIHHSTGSNFELADKYYEEALKFDPSNVEVLCNRGLLLFEAFNQEDAAIDHFEQALRVNPSHVPTLCNFGMLLMTRQDEASIHQAEALLSLAVQTAPDHSDSVRNLAILQNFNLLNHSFPLSICQEKGSDEDKFEELLKIRPEFQMATSLSTFIELLVDVDPWRLERLMINNAHVYEVQIKADSILGDLNSYVTSKIDYSQKILSKEADLDMKLKLLTCIASLKHNLDSHFMPLSESKVNSDSSATFKENQISPWKDLLQVLGSWSPELQSEYRGRISDALCALGQLFFEEGHPESHRLFLKAIELDPQNNVAYNNLAVNLEHNCRITPQSAKSLTSPFYSNYSRDASIHWITQTSTWKEYWPSCGWIVKDSTIEILQHSIPAEKWIGSNNVRDIPVEVDHVDINFLENTTSLLIEIGIIQDEEIDVVNALLQSLRLSPDEATVLANLGGFLQDCILAQSLSKQFSNMKSLQRMVKMLYERAIELQPNHIGANVNQASFMNNVEGNRNEALAILKKVTRQAPIYSMAHFAVAAVHQETPYELRETLNHLTIARSLAPHDTNTIVNLASFLQRRTNNGMPEIQNLFTRALSIRPADRLVLQNFAVFLQSRDEKQAEHVHMQAVELYPNNPIVLTNYGLYLHEVHENFEGAEHLFKRALAIQPTYPYALCNLGHLIVDLKQDFKVDRSASCSSTLTRYHKTGESYFQQALKMDPSNIPTLYCYSHMLSQLASQTGSETYQRLAEDLLMRAVDAEPTVYMSEEYQLHPDELIQGSNAGFSDPLASAFRMEVSAHKDDKRRKLGLDPSKLNQEGNLASQAERMADPCFVDDAMEKHLAAEKVAQELLAEEEEKKTSSKAGKGKEKTKKKKKPR</sequence>
<dbReference type="SMART" id="SM00028">
    <property type="entry name" value="TPR"/>
    <property type="match status" value="8"/>
</dbReference>
<dbReference type="InterPro" id="IPR052384">
    <property type="entry name" value="TMTC_O-mannosyltransferase"/>
</dbReference>
<organism evidence="2">
    <name type="scientific">Guillardia theta (strain CCMP2712)</name>
    <name type="common">Cryptophyte</name>
    <dbReference type="NCBI Taxonomy" id="905079"/>
    <lineage>
        <taxon>Eukaryota</taxon>
        <taxon>Cryptophyceae</taxon>
        <taxon>Pyrenomonadales</taxon>
        <taxon>Geminigeraceae</taxon>
        <taxon>Guillardia</taxon>
    </lineage>
</organism>
<dbReference type="PANTHER" id="PTHR44216:SF3">
    <property type="entry name" value="PROTEIN O-MANNOSYL-TRANSFERASE TMTC2"/>
    <property type="match status" value="1"/>
</dbReference>
<dbReference type="Gene3D" id="1.25.40.10">
    <property type="entry name" value="Tetratricopeptide repeat domain"/>
    <property type="match status" value="4"/>
</dbReference>
<feature type="compositionally biased region" description="Basic residues" evidence="1">
    <location>
        <begin position="1426"/>
        <end position="1435"/>
    </location>
</feature>
<dbReference type="GO" id="GO:0035269">
    <property type="term" value="P:protein O-linked glycosylation via mannose"/>
    <property type="evidence" value="ECO:0007669"/>
    <property type="project" value="TreeGrafter"/>
</dbReference>
<evidence type="ECO:0000313" key="4">
    <source>
        <dbReference type="Proteomes" id="UP000011087"/>
    </source>
</evidence>
<dbReference type="Proteomes" id="UP000011087">
    <property type="component" value="Unassembled WGS sequence"/>
</dbReference>
<gene>
    <name evidence="2" type="ORF">GUITHDRAFT_109289</name>
</gene>